<dbReference type="InterPro" id="IPR000182">
    <property type="entry name" value="GNAT_dom"/>
</dbReference>
<dbReference type="RefSeq" id="WP_167166568.1">
    <property type="nucleotide sequence ID" value="NZ_BAAAOO010000011.1"/>
</dbReference>
<proteinExistence type="predicted"/>
<comment type="caution">
    <text evidence="3">The sequence shown here is derived from an EMBL/GenBank/DDBJ whole genome shotgun (WGS) entry which is preliminary data.</text>
</comment>
<gene>
    <name evidence="3" type="ORF">FB473_001765</name>
</gene>
<organism evidence="3 4">
    <name type="scientific">Brooklawnia cerclae</name>
    <dbReference type="NCBI Taxonomy" id="349934"/>
    <lineage>
        <taxon>Bacteria</taxon>
        <taxon>Bacillati</taxon>
        <taxon>Actinomycetota</taxon>
        <taxon>Actinomycetes</taxon>
        <taxon>Propionibacteriales</taxon>
        <taxon>Propionibacteriaceae</taxon>
        <taxon>Brooklawnia</taxon>
    </lineage>
</organism>
<dbReference type="EMBL" id="JAAMOZ010000001">
    <property type="protein sequence ID" value="NIH57120.1"/>
    <property type="molecule type" value="Genomic_DNA"/>
</dbReference>
<evidence type="ECO:0000256" key="1">
    <source>
        <dbReference type="ARBA" id="ARBA00022679"/>
    </source>
</evidence>
<evidence type="ECO:0000313" key="3">
    <source>
        <dbReference type="EMBL" id="NIH57120.1"/>
    </source>
</evidence>
<dbReference type="Gene3D" id="3.40.630.30">
    <property type="match status" value="1"/>
</dbReference>
<sequence>MSHVHSNTTESIGSAWAPPNPRVVVRQAGHDEFGAIGDVLDRAYDTSYGIDDDYRDELHHLERFDGLADVWAARIDDDLVGALITPAAGQPSNYVVDPPVPEIGFRMLGVDPAGRGKGVAKALIAHVIELGRERGAQRVGIYSAEHMLQAHAMYRRLGFVRQPWRDSHIPGSDVPLFAFVLDIPEEQK</sequence>
<dbReference type="InterPro" id="IPR050769">
    <property type="entry name" value="NAT_camello-type"/>
</dbReference>
<keyword evidence="1" id="KW-0808">Transferase</keyword>
<accession>A0ABX0SJ84</accession>
<dbReference type="Pfam" id="PF00583">
    <property type="entry name" value="Acetyltransf_1"/>
    <property type="match status" value="1"/>
</dbReference>
<dbReference type="PANTHER" id="PTHR13947">
    <property type="entry name" value="GNAT FAMILY N-ACETYLTRANSFERASE"/>
    <property type="match status" value="1"/>
</dbReference>
<name>A0ABX0SJ84_9ACTN</name>
<dbReference type="PROSITE" id="PS51186">
    <property type="entry name" value="GNAT"/>
    <property type="match status" value="1"/>
</dbReference>
<evidence type="ECO:0000259" key="2">
    <source>
        <dbReference type="PROSITE" id="PS51186"/>
    </source>
</evidence>
<reference evidence="3 4" key="1">
    <citation type="submission" date="2020-02" db="EMBL/GenBank/DDBJ databases">
        <title>Sequencing the genomes of 1000 actinobacteria strains.</title>
        <authorList>
            <person name="Klenk H.-P."/>
        </authorList>
    </citation>
    <scope>NUCLEOTIDE SEQUENCE [LARGE SCALE GENOMIC DNA]</scope>
    <source>
        <strain evidence="3 4">DSM 19609</strain>
    </source>
</reference>
<keyword evidence="4" id="KW-1185">Reference proteome</keyword>
<evidence type="ECO:0000313" key="4">
    <source>
        <dbReference type="Proteomes" id="UP000749311"/>
    </source>
</evidence>
<dbReference type="SUPFAM" id="SSF55729">
    <property type="entry name" value="Acyl-CoA N-acyltransferases (Nat)"/>
    <property type="match status" value="1"/>
</dbReference>
<dbReference type="CDD" id="cd04301">
    <property type="entry name" value="NAT_SF"/>
    <property type="match status" value="1"/>
</dbReference>
<dbReference type="InterPro" id="IPR016181">
    <property type="entry name" value="Acyl_CoA_acyltransferase"/>
</dbReference>
<protein>
    <submittedName>
        <fullName evidence="3">Glutathione S-transferase</fullName>
    </submittedName>
</protein>
<dbReference type="PANTHER" id="PTHR13947:SF37">
    <property type="entry name" value="LD18367P"/>
    <property type="match status" value="1"/>
</dbReference>
<dbReference type="Proteomes" id="UP000749311">
    <property type="component" value="Unassembled WGS sequence"/>
</dbReference>
<feature type="domain" description="N-acetyltransferase" evidence="2">
    <location>
        <begin position="23"/>
        <end position="186"/>
    </location>
</feature>